<keyword evidence="2" id="KW-1185">Reference proteome</keyword>
<reference evidence="2" key="1">
    <citation type="journal article" date="2022" name="Mol. Ecol. Resour.">
        <title>The genomes of chicory, endive, great burdock and yacon provide insights into Asteraceae palaeo-polyploidization history and plant inulin production.</title>
        <authorList>
            <person name="Fan W."/>
            <person name="Wang S."/>
            <person name="Wang H."/>
            <person name="Wang A."/>
            <person name="Jiang F."/>
            <person name="Liu H."/>
            <person name="Zhao H."/>
            <person name="Xu D."/>
            <person name="Zhang Y."/>
        </authorList>
    </citation>
    <scope>NUCLEOTIDE SEQUENCE [LARGE SCALE GENOMIC DNA]</scope>
    <source>
        <strain evidence="2">cv. Punajuju</strain>
    </source>
</reference>
<sequence length="151" mass="17418">MWTKGLTEVADLKGKDANGRRETAFIEELVNEISGRLELHTQTKIPHLIGMDISIHTISSWLHCHDFERSSFVEDIERKCAEQTYALLDLQKQLLGDIHRKRMIEEHNVDVCTSKIEKALSNKPTFVVLDGVDNFEQETRVQQKSKVLSWT</sequence>
<evidence type="ECO:0000313" key="2">
    <source>
        <dbReference type="Proteomes" id="UP001055811"/>
    </source>
</evidence>
<comment type="caution">
    <text evidence="1">The sequence shown here is derived from an EMBL/GenBank/DDBJ whole genome shotgun (WGS) entry which is preliminary data.</text>
</comment>
<organism evidence="1 2">
    <name type="scientific">Cichorium intybus</name>
    <name type="common">Chicory</name>
    <dbReference type="NCBI Taxonomy" id="13427"/>
    <lineage>
        <taxon>Eukaryota</taxon>
        <taxon>Viridiplantae</taxon>
        <taxon>Streptophyta</taxon>
        <taxon>Embryophyta</taxon>
        <taxon>Tracheophyta</taxon>
        <taxon>Spermatophyta</taxon>
        <taxon>Magnoliopsida</taxon>
        <taxon>eudicotyledons</taxon>
        <taxon>Gunneridae</taxon>
        <taxon>Pentapetalae</taxon>
        <taxon>asterids</taxon>
        <taxon>campanulids</taxon>
        <taxon>Asterales</taxon>
        <taxon>Asteraceae</taxon>
        <taxon>Cichorioideae</taxon>
        <taxon>Cichorieae</taxon>
        <taxon>Cichoriinae</taxon>
        <taxon>Cichorium</taxon>
    </lineage>
</organism>
<evidence type="ECO:0000313" key="1">
    <source>
        <dbReference type="EMBL" id="KAI3781270.1"/>
    </source>
</evidence>
<proteinExistence type="predicted"/>
<protein>
    <submittedName>
        <fullName evidence="1">Uncharacterized protein</fullName>
    </submittedName>
</protein>
<dbReference type="EMBL" id="CM042010">
    <property type="protein sequence ID" value="KAI3781270.1"/>
    <property type="molecule type" value="Genomic_DNA"/>
</dbReference>
<accession>A0ACB9GDW9</accession>
<name>A0ACB9GDW9_CICIN</name>
<gene>
    <name evidence="1" type="ORF">L2E82_11279</name>
</gene>
<dbReference type="Proteomes" id="UP001055811">
    <property type="component" value="Linkage Group LG02"/>
</dbReference>
<reference evidence="1 2" key="2">
    <citation type="journal article" date="2022" name="Mol. Ecol. Resour.">
        <title>The genomes of chicory, endive, great burdock and yacon provide insights into Asteraceae paleo-polyploidization history and plant inulin production.</title>
        <authorList>
            <person name="Fan W."/>
            <person name="Wang S."/>
            <person name="Wang H."/>
            <person name="Wang A."/>
            <person name="Jiang F."/>
            <person name="Liu H."/>
            <person name="Zhao H."/>
            <person name="Xu D."/>
            <person name="Zhang Y."/>
        </authorList>
    </citation>
    <scope>NUCLEOTIDE SEQUENCE [LARGE SCALE GENOMIC DNA]</scope>
    <source>
        <strain evidence="2">cv. Punajuju</strain>
        <tissue evidence="1">Leaves</tissue>
    </source>
</reference>